<dbReference type="Proteomes" id="UP001318300">
    <property type="component" value="Unassembled WGS sequence"/>
</dbReference>
<reference evidence="1 2" key="1">
    <citation type="submission" date="2020-03" db="EMBL/GenBank/DDBJ databases">
        <title>Above-ground endophytic microbial communities from plants in different locations in the United States.</title>
        <authorList>
            <person name="Frank C."/>
        </authorList>
    </citation>
    <scope>NUCLEOTIDE SEQUENCE [LARGE SCALE GENOMIC DNA]</scope>
    <source>
        <strain evidence="1 2">WW7</strain>
    </source>
</reference>
<sequence length="169" mass="17222">MDTAPRRPRTATRSRLGSALGGLVLAAAVVVGLTGCTNAVAMQAAPSANAAACAGAQVRLPATLNGTLPLRNTSAQATAAWGSPAAVLYHCGVAVPTVSDLPCFAQGSVDWIRDARGQNVVYTTFGRSPAVQVVIDTKRATADALQDLGDAVSTLPKDGHRCLDPQDVS</sequence>
<dbReference type="EMBL" id="JAAOYO010000001">
    <property type="protein sequence ID" value="NII39411.1"/>
    <property type="molecule type" value="Genomic_DNA"/>
</dbReference>
<organism evidence="1 2">
    <name type="scientific">Curtobacterium salicis</name>
    <dbReference type="NCBI Taxonomy" id="1779862"/>
    <lineage>
        <taxon>Bacteria</taxon>
        <taxon>Bacillati</taxon>
        <taxon>Actinomycetota</taxon>
        <taxon>Actinomycetes</taxon>
        <taxon>Micrococcales</taxon>
        <taxon>Microbacteriaceae</taxon>
        <taxon>Curtobacterium</taxon>
    </lineage>
</organism>
<evidence type="ECO:0000313" key="1">
    <source>
        <dbReference type="EMBL" id="NII39411.1"/>
    </source>
</evidence>
<name>A0ABX0T4K1_9MICO</name>
<dbReference type="Pfam" id="PF12028">
    <property type="entry name" value="DUF3515"/>
    <property type="match status" value="1"/>
</dbReference>
<gene>
    <name evidence="1" type="ORF">E9228_000030</name>
</gene>
<dbReference type="RefSeq" id="WP_166778646.1">
    <property type="nucleotide sequence ID" value="NZ_JAAOYO010000001.1"/>
</dbReference>
<protein>
    <recommendedName>
        <fullName evidence="3">DUF3515 domain-containing protein</fullName>
    </recommendedName>
</protein>
<accession>A0ABX0T4K1</accession>
<evidence type="ECO:0000313" key="2">
    <source>
        <dbReference type="Proteomes" id="UP001318300"/>
    </source>
</evidence>
<evidence type="ECO:0008006" key="3">
    <source>
        <dbReference type="Google" id="ProtNLM"/>
    </source>
</evidence>
<dbReference type="InterPro" id="IPR021903">
    <property type="entry name" value="DUF3515"/>
</dbReference>
<keyword evidence="2" id="KW-1185">Reference proteome</keyword>
<comment type="caution">
    <text evidence="1">The sequence shown here is derived from an EMBL/GenBank/DDBJ whole genome shotgun (WGS) entry which is preliminary data.</text>
</comment>
<proteinExistence type="predicted"/>